<dbReference type="GO" id="GO:0005886">
    <property type="term" value="C:plasma membrane"/>
    <property type="evidence" value="ECO:0007669"/>
    <property type="project" value="UniProtKB-SubCell"/>
</dbReference>
<organism evidence="9 10">
    <name type="scientific">Paenibacillus montanisoli</name>
    <dbReference type="NCBI Taxonomy" id="2081970"/>
    <lineage>
        <taxon>Bacteria</taxon>
        <taxon>Bacillati</taxon>
        <taxon>Bacillota</taxon>
        <taxon>Bacilli</taxon>
        <taxon>Bacillales</taxon>
        <taxon>Paenibacillaceae</taxon>
        <taxon>Paenibacillus</taxon>
    </lineage>
</organism>
<dbReference type="CDD" id="cd06261">
    <property type="entry name" value="TM_PBP2"/>
    <property type="match status" value="1"/>
</dbReference>
<keyword evidence="3" id="KW-1003">Cell membrane</keyword>
<dbReference type="Pfam" id="PF00528">
    <property type="entry name" value="BPD_transp_1"/>
    <property type="match status" value="1"/>
</dbReference>
<evidence type="ECO:0000256" key="1">
    <source>
        <dbReference type="ARBA" id="ARBA00004651"/>
    </source>
</evidence>
<dbReference type="PROSITE" id="PS50928">
    <property type="entry name" value="ABC_TM1"/>
    <property type="match status" value="1"/>
</dbReference>
<feature type="transmembrane region" description="Helical" evidence="7">
    <location>
        <begin position="7"/>
        <end position="28"/>
    </location>
</feature>
<evidence type="ECO:0000256" key="4">
    <source>
        <dbReference type="ARBA" id="ARBA00022692"/>
    </source>
</evidence>
<keyword evidence="5 7" id="KW-1133">Transmembrane helix</keyword>
<evidence type="ECO:0000256" key="5">
    <source>
        <dbReference type="ARBA" id="ARBA00022989"/>
    </source>
</evidence>
<dbReference type="InterPro" id="IPR000515">
    <property type="entry name" value="MetI-like"/>
</dbReference>
<dbReference type="PANTHER" id="PTHR43744">
    <property type="entry name" value="ABC TRANSPORTER PERMEASE PROTEIN MG189-RELATED-RELATED"/>
    <property type="match status" value="1"/>
</dbReference>
<gene>
    <name evidence="9" type="ORF">DL346_03205</name>
</gene>
<name>A0A328U5Z8_9BACL</name>
<comment type="similarity">
    <text evidence="7">Belongs to the binding-protein-dependent transport system permease family.</text>
</comment>
<dbReference type="EMBL" id="QLUW01000001">
    <property type="protein sequence ID" value="RAP77502.1"/>
    <property type="molecule type" value="Genomic_DNA"/>
</dbReference>
<dbReference type="GO" id="GO:0055085">
    <property type="term" value="P:transmembrane transport"/>
    <property type="evidence" value="ECO:0007669"/>
    <property type="project" value="InterPro"/>
</dbReference>
<dbReference type="OrthoDB" id="9810086at2"/>
<dbReference type="RefSeq" id="WP_112880625.1">
    <property type="nucleotide sequence ID" value="NZ_QLUW01000001.1"/>
</dbReference>
<evidence type="ECO:0000256" key="3">
    <source>
        <dbReference type="ARBA" id="ARBA00022475"/>
    </source>
</evidence>
<comment type="subcellular location">
    <subcellularLocation>
        <location evidence="1 7">Cell membrane</location>
        <topology evidence="1 7">Multi-pass membrane protein</topology>
    </subcellularLocation>
</comment>
<feature type="transmembrane region" description="Helical" evidence="7">
    <location>
        <begin position="107"/>
        <end position="125"/>
    </location>
</feature>
<dbReference type="Proteomes" id="UP000249260">
    <property type="component" value="Unassembled WGS sequence"/>
</dbReference>
<keyword evidence="6 7" id="KW-0472">Membrane</keyword>
<feature type="transmembrane region" description="Helical" evidence="7">
    <location>
        <begin position="75"/>
        <end position="95"/>
    </location>
</feature>
<evidence type="ECO:0000256" key="2">
    <source>
        <dbReference type="ARBA" id="ARBA00022448"/>
    </source>
</evidence>
<evidence type="ECO:0000259" key="8">
    <source>
        <dbReference type="PROSITE" id="PS50928"/>
    </source>
</evidence>
<sequence>MKKKIDVFTIVNSLFMLGLMFIMLYPFIYMINVSLSSQVYVLKNEVFFWPKGFTTQWYKFVLSDPSLLRGYRNTFIYATLGTVVALVLTSMGAYALSKKHMIFRRQLMLALIFTVLFSGGMIPSYLVIKQLGLLDTIWAIVLPGAVNTFNLLVMRTFFEGIPEEIEDAGRIDGLNDIQLFFRIIVPLSKPVFAAIGLFVAVGLWNDFYKPIIYLKSQELFPLSVVLRDLVIAGSVQSVHTGSNLAAKASGGGGGDVVLESLKYAAIVFATLPILMLYPFLQKYFVKGVMLGSVKG</sequence>
<accession>A0A328U5Z8</accession>
<evidence type="ECO:0000256" key="7">
    <source>
        <dbReference type="RuleBase" id="RU363032"/>
    </source>
</evidence>
<keyword evidence="2 7" id="KW-0813">Transport</keyword>
<dbReference type="AlphaFoldDB" id="A0A328U5Z8"/>
<dbReference type="SUPFAM" id="SSF161098">
    <property type="entry name" value="MetI-like"/>
    <property type="match status" value="1"/>
</dbReference>
<feature type="domain" description="ABC transmembrane type-1" evidence="8">
    <location>
        <begin position="71"/>
        <end position="280"/>
    </location>
</feature>
<keyword evidence="10" id="KW-1185">Reference proteome</keyword>
<dbReference type="InterPro" id="IPR035906">
    <property type="entry name" value="MetI-like_sf"/>
</dbReference>
<evidence type="ECO:0000313" key="9">
    <source>
        <dbReference type="EMBL" id="RAP77502.1"/>
    </source>
</evidence>
<feature type="transmembrane region" description="Helical" evidence="7">
    <location>
        <begin position="179"/>
        <end position="204"/>
    </location>
</feature>
<evidence type="ECO:0000313" key="10">
    <source>
        <dbReference type="Proteomes" id="UP000249260"/>
    </source>
</evidence>
<keyword evidence="4 7" id="KW-0812">Transmembrane</keyword>
<dbReference type="PANTHER" id="PTHR43744:SF9">
    <property type="entry name" value="POLYGALACTURONAN_RHAMNOGALACTURONAN TRANSPORT SYSTEM PERMEASE PROTEIN YTCP"/>
    <property type="match status" value="1"/>
</dbReference>
<dbReference type="Gene3D" id="1.10.3720.10">
    <property type="entry name" value="MetI-like"/>
    <property type="match status" value="1"/>
</dbReference>
<proteinExistence type="inferred from homology"/>
<feature type="transmembrane region" description="Helical" evidence="7">
    <location>
        <begin position="137"/>
        <end position="158"/>
    </location>
</feature>
<feature type="transmembrane region" description="Helical" evidence="7">
    <location>
        <begin position="263"/>
        <end position="280"/>
    </location>
</feature>
<evidence type="ECO:0000256" key="6">
    <source>
        <dbReference type="ARBA" id="ARBA00023136"/>
    </source>
</evidence>
<protein>
    <submittedName>
        <fullName evidence="9">Carbohydrate ABC transporter permease</fullName>
    </submittedName>
</protein>
<comment type="caution">
    <text evidence="9">The sequence shown here is derived from an EMBL/GenBank/DDBJ whole genome shotgun (WGS) entry which is preliminary data.</text>
</comment>
<reference evidence="9 10" key="1">
    <citation type="submission" date="2018-06" db="EMBL/GenBank/DDBJ databases">
        <title>Paenibacillus montanisoli sp. nov., isolated from mountain area soil.</title>
        <authorList>
            <person name="Wu M."/>
        </authorList>
    </citation>
    <scope>NUCLEOTIDE SEQUENCE [LARGE SCALE GENOMIC DNA]</scope>
    <source>
        <strain evidence="9 10">RA17</strain>
    </source>
</reference>